<reference evidence="2 3" key="1">
    <citation type="submission" date="2016-06" db="EMBL/GenBank/DDBJ databases">
        <authorList>
            <person name="Kjaerup R.B."/>
            <person name="Dalgaard T.S."/>
            <person name="Juul-Madsen H.R."/>
        </authorList>
    </citation>
    <scope>NUCLEOTIDE SEQUENCE [LARGE SCALE GENOMIC DNA]</scope>
</reference>
<protein>
    <recommendedName>
        <fullName evidence="1">Heterokaryon incompatibility domain-containing protein</fullName>
    </recommendedName>
</protein>
<dbReference type="Pfam" id="PF06985">
    <property type="entry name" value="HET"/>
    <property type="match status" value="1"/>
</dbReference>
<evidence type="ECO:0000313" key="3">
    <source>
        <dbReference type="Proteomes" id="UP000215127"/>
    </source>
</evidence>
<dbReference type="InterPro" id="IPR052895">
    <property type="entry name" value="HetReg/Transcr_Mod"/>
</dbReference>
<name>A0A1X7S634_ZYMT9</name>
<dbReference type="AlphaFoldDB" id="A0A1X7S634"/>
<organism evidence="2 3">
    <name type="scientific">Zymoseptoria tritici (strain ST99CH_3D7)</name>
    <dbReference type="NCBI Taxonomy" id="1276538"/>
    <lineage>
        <taxon>Eukaryota</taxon>
        <taxon>Fungi</taxon>
        <taxon>Dikarya</taxon>
        <taxon>Ascomycota</taxon>
        <taxon>Pezizomycotina</taxon>
        <taxon>Dothideomycetes</taxon>
        <taxon>Dothideomycetidae</taxon>
        <taxon>Mycosphaerellales</taxon>
        <taxon>Mycosphaerellaceae</taxon>
        <taxon>Zymoseptoria</taxon>
    </lineage>
</organism>
<dbReference type="InterPro" id="IPR010730">
    <property type="entry name" value="HET"/>
</dbReference>
<evidence type="ECO:0000313" key="2">
    <source>
        <dbReference type="EMBL" id="SMQ55156.1"/>
    </source>
</evidence>
<sequence>MATGLYFPLDSSRREIRLLTIFPSNDFDSRIECQLLAKSLDDGIAYEAMSYCWGAPIFAEMILVNGFEVRTTNNLHQGLRHFRSHGIAKAELPTWIDAVCINQCDVDERGSQVSMMSSIYREAVRVHIWLGGPSVVPKEAMRALAGLNEAATRNSQYVIHGGSASDDHLDRLERWPRSDSEEGLQDLRDILLIMLNPYWRRTWVLQEAAAAIRCSIHGNDGQVVLLGFENDQIPGRPGDETALADPRYFDQTMPFVQIDYIMRVHDTDTWQFASLLEECRSALGPLAYASWSDACIGDPQRAIDDYLLINRAARDTIASDARDKVFGILGLMPGLGLSPDYTLPMQDIYIEATRRFIQTHKTLEILTGACSGDPLLPSWVPDYRVPCSDKDWVLYNASATRLGAHAAFHAPGVLTSWGLEIDRIAGFDRSRAHEGNVSIKEHVLQRQNLYYQRAFPSSSTPRDTTGTDFDFWRIACPDLSTMTGDDPHMAIVALSRAFEHQRLEQAEHASQDAMHTISKSLRDFDFFVTANGNAGTLHRGLAAIEDSIIILAGAPTPFCARRVSMSSWNKFALKSACFVERSVSFETMNSACSIMHRGAVYERAGMSMSDLESPRDPEETRKRAQVAVEQMIWDEFEIV</sequence>
<feature type="domain" description="Heterokaryon incompatibility" evidence="1">
    <location>
        <begin position="46"/>
        <end position="207"/>
    </location>
</feature>
<keyword evidence="3" id="KW-1185">Reference proteome</keyword>
<dbReference type="EMBL" id="LT853702">
    <property type="protein sequence ID" value="SMQ55156.1"/>
    <property type="molecule type" value="Genomic_DNA"/>
</dbReference>
<proteinExistence type="predicted"/>
<dbReference type="Proteomes" id="UP000215127">
    <property type="component" value="Chromosome 11"/>
</dbReference>
<accession>A0A1X7S634</accession>
<dbReference type="PANTHER" id="PTHR24148:SF64">
    <property type="entry name" value="HETEROKARYON INCOMPATIBILITY DOMAIN-CONTAINING PROTEIN"/>
    <property type="match status" value="1"/>
</dbReference>
<evidence type="ECO:0000259" key="1">
    <source>
        <dbReference type="Pfam" id="PF06985"/>
    </source>
</evidence>
<dbReference type="STRING" id="1276538.A0A1X7S634"/>
<gene>
    <name evidence="2" type="ORF">ZT3D7_G10311</name>
</gene>
<dbReference type="PANTHER" id="PTHR24148">
    <property type="entry name" value="ANKYRIN REPEAT DOMAIN-CONTAINING PROTEIN 39 HOMOLOG-RELATED"/>
    <property type="match status" value="1"/>
</dbReference>